<organism evidence="1 2">
    <name type="scientific">Candidatus Staskawiczbacteria bacterium CG10_big_fil_rev_8_21_14_0_10_38_10</name>
    <dbReference type="NCBI Taxonomy" id="1974891"/>
    <lineage>
        <taxon>Bacteria</taxon>
        <taxon>Candidatus Staskawicziibacteriota</taxon>
    </lineage>
</organism>
<comment type="caution">
    <text evidence="1">The sequence shown here is derived from an EMBL/GenBank/DDBJ whole genome shotgun (WGS) entry which is preliminary data.</text>
</comment>
<evidence type="ECO:0008006" key="3">
    <source>
        <dbReference type="Google" id="ProtNLM"/>
    </source>
</evidence>
<gene>
    <name evidence="1" type="ORF">COU98_01705</name>
</gene>
<dbReference type="Gene3D" id="3.40.30.10">
    <property type="entry name" value="Glutaredoxin"/>
    <property type="match status" value="1"/>
</dbReference>
<reference evidence="2" key="1">
    <citation type="submission" date="2017-09" db="EMBL/GenBank/DDBJ databases">
        <title>Depth-based differentiation of microbial function through sediment-hosted aquifers and enrichment of novel symbionts in the deep terrestrial subsurface.</title>
        <authorList>
            <person name="Probst A.J."/>
            <person name="Ladd B."/>
            <person name="Jarett J.K."/>
            <person name="Geller-Mcgrath D.E."/>
            <person name="Sieber C.M.K."/>
            <person name="Emerson J.B."/>
            <person name="Anantharaman K."/>
            <person name="Thomas B.C."/>
            <person name="Malmstrom R."/>
            <person name="Stieglmeier M."/>
            <person name="Klingl A."/>
            <person name="Woyke T."/>
            <person name="Ryan C.M."/>
            <person name="Banfield J.F."/>
        </authorList>
    </citation>
    <scope>NUCLEOTIDE SEQUENCE [LARGE SCALE GENOMIC DNA]</scope>
</reference>
<dbReference type="InterPro" id="IPR036249">
    <property type="entry name" value="Thioredoxin-like_sf"/>
</dbReference>
<dbReference type="EMBL" id="PFEN01000031">
    <property type="protein sequence ID" value="PJE69505.1"/>
    <property type="molecule type" value="Genomic_DNA"/>
</dbReference>
<evidence type="ECO:0000313" key="1">
    <source>
        <dbReference type="EMBL" id="PJE69505.1"/>
    </source>
</evidence>
<protein>
    <recommendedName>
        <fullName evidence="3">Thioredoxin-like fold domain-containing protein</fullName>
    </recommendedName>
</protein>
<accession>A0A2H9T1A7</accession>
<proteinExistence type="predicted"/>
<sequence>MQRILAEVVKNIPQLAADIKVRYIGAVSGGKITSMHGDAEAQENLRQICIREETDKYWNYISCHIKEGNVDNCLNGAGIDKNKLNSCMTDSSKGLKYAQEDFDLQENYGVSGSPTLILNNEEVSEFWFGGRTAEALKTLLCCGFEEKPGVCSQSLSTENAATSFSTVYSQGNSAPNDGGCE</sequence>
<dbReference type="Proteomes" id="UP000236946">
    <property type="component" value="Unassembled WGS sequence"/>
</dbReference>
<evidence type="ECO:0000313" key="2">
    <source>
        <dbReference type="Proteomes" id="UP000236946"/>
    </source>
</evidence>
<name>A0A2H9T1A7_9BACT</name>
<dbReference type="AlphaFoldDB" id="A0A2H9T1A7"/>
<dbReference type="SUPFAM" id="SSF52833">
    <property type="entry name" value="Thioredoxin-like"/>
    <property type="match status" value="1"/>
</dbReference>